<accession>A0ABW8ZE74</accession>
<reference evidence="1 2" key="1">
    <citation type="journal article" date="2024" name="Chem. Sci.">
        <title>Discovery of megapolipeptins by genome mining of a Burkholderiales bacteria collection.</title>
        <authorList>
            <person name="Paulo B.S."/>
            <person name="Recchia M.J.J."/>
            <person name="Lee S."/>
            <person name="Fergusson C.H."/>
            <person name="Romanowski S.B."/>
            <person name="Hernandez A."/>
            <person name="Krull N."/>
            <person name="Liu D.Y."/>
            <person name="Cavanagh H."/>
            <person name="Bos A."/>
            <person name="Gray C.A."/>
            <person name="Murphy B.T."/>
            <person name="Linington R.G."/>
            <person name="Eustaquio A.S."/>
        </authorList>
    </citation>
    <scope>NUCLEOTIDE SEQUENCE [LARGE SCALE GENOMIC DNA]</scope>
    <source>
        <strain evidence="1 2">RL21-008-BIB-B</strain>
    </source>
</reference>
<proteinExistence type="predicted"/>
<dbReference type="RefSeq" id="WP_408169842.1">
    <property type="nucleotide sequence ID" value="NZ_JAQQFR010000016.1"/>
</dbReference>
<evidence type="ECO:0000313" key="2">
    <source>
        <dbReference type="Proteomes" id="UP001629214"/>
    </source>
</evidence>
<evidence type="ECO:0008006" key="3">
    <source>
        <dbReference type="Google" id="ProtNLM"/>
    </source>
</evidence>
<organism evidence="1 2">
    <name type="scientific">Herbaspirillum rhizosphaerae</name>
    <dbReference type="NCBI Taxonomy" id="346179"/>
    <lineage>
        <taxon>Bacteria</taxon>
        <taxon>Pseudomonadati</taxon>
        <taxon>Pseudomonadota</taxon>
        <taxon>Betaproteobacteria</taxon>
        <taxon>Burkholderiales</taxon>
        <taxon>Oxalobacteraceae</taxon>
        <taxon>Herbaspirillum</taxon>
    </lineage>
</organism>
<comment type="caution">
    <text evidence="1">The sequence shown here is derived from an EMBL/GenBank/DDBJ whole genome shotgun (WGS) entry which is preliminary data.</text>
</comment>
<dbReference type="Proteomes" id="UP001629214">
    <property type="component" value="Unassembled WGS sequence"/>
</dbReference>
<protein>
    <recommendedName>
        <fullName evidence="3">HNH endonuclease</fullName>
    </recommendedName>
</protein>
<dbReference type="EMBL" id="JAQQFR010000016">
    <property type="protein sequence ID" value="MFL9880835.1"/>
    <property type="molecule type" value="Genomic_DNA"/>
</dbReference>
<keyword evidence="2" id="KW-1185">Reference proteome</keyword>
<evidence type="ECO:0000313" key="1">
    <source>
        <dbReference type="EMBL" id="MFL9880835.1"/>
    </source>
</evidence>
<name>A0ABW8ZE74_9BURK</name>
<gene>
    <name evidence="1" type="ORF">PQR63_20725</name>
</gene>
<sequence>MNKIGNIKHGGHGTLTYSRWKAMRQRTSGKRDQHHAEHYAGVSCCDRWSSYEAFAEDMGECPAGHTLDRFPNAEGNYEPGNCRWATMAQQNANRSSCILITRDGITRTATEWARELGLNPSTVIERLRRGFSHEDALSQRDMRRKA</sequence>